<sequence length="261" mass="26868">MTIIDEVALPSFDLSGRVALVTGGGRGLGRSIALALGQAGAEVAVAARSAPQLQHTADEIAALGARAHVLPADLAAPGASDRLAASVRERCGGVDVVVHAAGIQARKPALEVGWDEWQSLMAVNVSAGFFLSTALMRTARPERLVARHVFVASLTSSIGVANTSAYAASKSAVLGVVRSLAVEWASLGVTVNAVQPGYFRTELTEAMFADPERHGWIESRIPMGRTGTGADLAGAVVFLASEAARYVTGQAIVVDGGWLAS</sequence>
<dbReference type="InterPro" id="IPR057326">
    <property type="entry name" value="KR_dom"/>
</dbReference>
<keyword evidence="2" id="KW-0560">Oxidoreductase</keyword>
<evidence type="ECO:0000259" key="3">
    <source>
        <dbReference type="SMART" id="SM00822"/>
    </source>
</evidence>
<dbReference type="InterPro" id="IPR002347">
    <property type="entry name" value="SDR_fam"/>
</dbReference>
<evidence type="ECO:0000313" key="4">
    <source>
        <dbReference type="EMBL" id="WAX58480.1"/>
    </source>
</evidence>
<dbReference type="EMBL" id="CP097463">
    <property type="protein sequence ID" value="WAX58480.1"/>
    <property type="molecule type" value="Genomic_DNA"/>
</dbReference>
<dbReference type="PRINTS" id="PR00080">
    <property type="entry name" value="SDRFAMILY"/>
</dbReference>
<dbReference type="PANTHER" id="PTHR42760:SF5">
    <property type="entry name" value="2-DEHYDRO-3-DEOXY-D-GLUCONATE 5-DEHYDROGENASE"/>
    <property type="match status" value="1"/>
</dbReference>
<dbReference type="InterPro" id="IPR020904">
    <property type="entry name" value="Sc_DH/Rdtase_CS"/>
</dbReference>
<dbReference type="SUPFAM" id="SSF51735">
    <property type="entry name" value="NAD(P)-binding Rossmann-fold domains"/>
    <property type="match status" value="1"/>
</dbReference>
<evidence type="ECO:0000313" key="5">
    <source>
        <dbReference type="Proteomes" id="UP001164693"/>
    </source>
</evidence>
<dbReference type="RefSeq" id="WP_269445021.1">
    <property type="nucleotide sequence ID" value="NZ_CP097463.1"/>
</dbReference>
<accession>A0ABY7K0W2</accession>
<dbReference type="SMART" id="SM00822">
    <property type="entry name" value="PKS_KR"/>
    <property type="match status" value="1"/>
</dbReference>
<reference evidence="4" key="1">
    <citation type="submission" date="2022-05" db="EMBL/GenBank/DDBJ databases">
        <title>Jatrophihabitans sp. SB3-54 whole genome sequence.</title>
        <authorList>
            <person name="Suh M.K."/>
            <person name="Eom M.K."/>
            <person name="Kim J.S."/>
            <person name="Kim H.S."/>
            <person name="Do H.E."/>
            <person name="Shin Y.K."/>
            <person name="Lee J.-S."/>
        </authorList>
    </citation>
    <scope>NUCLEOTIDE SEQUENCE</scope>
    <source>
        <strain evidence="4">SB3-54</strain>
    </source>
</reference>
<organism evidence="4 5">
    <name type="scientific">Jatrophihabitans cynanchi</name>
    <dbReference type="NCBI Taxonomy" id="2944128"/>
    <lineage>
        <taxon>Bacteria</taxon>
        <taxon>Bacillati</taxon>
        <taxon>Actinomycetota</taxon>
        <taxon>Actinomycetes</taxon>
        <taxon>Jatrophihabitantales</taxon>
        <taxon>Jatrophihabitantaceae</taxon>
        <taxon>Jatrophihabitans</taxon>
    </lineage>
</organism>
<proteinExistence type="inferred from homology"/>
<keyword evidence="5" id="KW-1185">Reference proteome</keyword>
<evidence type="ECO:0000256" key="2">
    <source>
        <dbReference type="ARBA" id="ARBA00023002"/>
    </source>
</evidence>
<name>A0ABY7K0W2_9ACTN</name>
<comment type="similarity">
    <text evidence="1">Belongs to the short-chain dehydrogenases/reductases (SDR) family.</text>
</comment>
<dbReference type="Gene3D" id="3.40.50.720">
    <property type="entry name" value="NAD(P)-binding Rossmann-like Domain"/>
    <property type="match status" value="1"/>
</dbReference>
<dbReference type="Proteomes" id="UP001164693">
    <property type="component" value="Chromosome"/>
</dbReference>
<dbReference type="PROSITE" id="PS00061">
    <property type="entry name" value="ADH_SHORT"/>
    <property type="match status" value="1"/>
</dbReference>
<dbReference type="Pfam" id="PF13561">
    <property type="entry name" value="adh_short_C2"/>
    <property type="match status" value="1"/>
</dbReference>
<dbReference type="InterPro" id="IPR036291">
    <property type="entry name" value="NAD(P)-bd_dom_sf"/>
</dbReference>
<feature type="domain" description="Ketoreductase" evidence="3">
    <location>
        <begin position="17"/>
        <end position="202"/>
    </location>
</feature>
<protein>
    <submittedName>
        <fullName evidence="4">SDR family oxidoreductase</fullName>
    </submittedName>
</protein>
<dbReference type="PANTHER" id="PTHR42760">
    <property type="entry name" value="SHORT-CHAIN DEHYDROGENASES/REDUCTASES FAMILY MEMBER"/>
    <property type="match status" value="1"/>
</dbReference>
<dbReference type="PRINTS" id="PR00081">
    <property type="entry name" value="GDHRDH"/>
</dbReference>
<gene>
    <name evidence="4" type="ORF">M6B22_06870</name>
</gene>
<evidence type="ECO:0000256" key="1">
    <source>
        <dbReference type="ARBA" id="ARBA00006484"/>
    </source>
</evidence>